<evidence type="ECO:0000313" key="2">
    <source>
        <dbReference type="EMBL" id="PMD12537.1"/>
    </source>
</evidence>
<dbReference type="EMBL" id="KZ613548">
    <property type="protein sequence ID" value="PMD12537.1"/>
    <property type="molecule type" value="Genomic_DNA"/>
</dbReference>
<proteinExistence type="predicted"/>
<evidence type="ECO:0000256" key="1">
    <source>
        <dbReference type="SAM" id="MobiDB-lite"/>
    </source>
</evidence>
<reference evidence="2 3" key="1">
    <citation type="submission" date="2016-05" db="EMBL/GenBank/DDBJ databases">
        <title>A degradative enzymes factory behind the ericoid mycorrhizal symbiosis.</title>
        <authorList>
            <consortium name="DOE Joint Genome Institute"/>
            <person name="Martino E."/>
            <person name="Morin E."/>
            <person name="Grelet G."/>
            <person name="Kuo A."/>
            <person name="Kohler A."/>
            <person name="Daghino S."/>
            <person name="Barry K."/>
            <person name="Choi C."/>
            <person name="Cichocki N."/>
            <person name="Clum A."/>
            <person name="Copeland A."/>
            <person name="Hainaut M."/>
            <person name="Haridas S."/>
            <person name="Labutti K."/>
            <person name="Lindquist E."/>
            <person name="Lipzen A."/>
            <person name="Khouja H.-R."/>
            <person name="Murat C."/>
            <person name="Ohm R."/>
            <person name="Olson A."/>
            <person name="Spatafora J."/>
            <person name="Veneault-Fourrey C."/>
            <person name="Henrissat B."/>
            <person name="Grigoriev I."/>
            <person name="Martin F."/>
            <person name="Perotto S."/>
        </authorList>
    </citation>
    <scope>NUCLEOTIDE SEQUENCE [LARGE SCALE GENOMIC DNA]</scope>
    <source>
        <strain evidence="2 3">UAMH 7357</strain>
    </source>
</reference>
<gene>
    <name evidence="2" type="ORF">NA56DRAFT_713058</name>
</gene>
<sequence length="207" mass="23231">MADIAPPRPKPQPRRSTVTPNPPVSLPALRSPRMPNSSPNFSNAPTTAMQATNFGTNLSTARRSIDPSLGTLINGRKLTELERRREEYIEKLGEEWRRWWVKLPETEEDVKEWLQLMGLSHGYQVFYETKQSVGGPKFKDTRGYVEHSEECGGVTLNPTGAGRPSRIWARRDGIELDESPEIVSKSAINAAMSFAPTLTPLLYLNIK</sequence>
<organism evidence="2 3">
    <name type="scientific">Hyaloscypha hepaticicola</name>
    <dbReference type="NCBI Taxonomy" id="2082293"/>
    <lineage>
        <taxon>Eukaryota</taxon>
        <taxon>Fungi</taxon>
        <taxon>Dikarya</taxon>
        <taxon>Ascomycota</taxon>
        <taxon>Pezizomycotina</taxon>
        <taxon>Leotiomycetes</taxon>
        <taxon>Helotiales</taxon>
        <taxon>Hyaloscyphaceae</taxon>
        <taxon>Hyaloscypha</taxon>
    </lineage>
</organism>
<protein>
    <submittedName>
        <fullName evidence="2">Uncharacterized protein</fullName>
    </submittedName>
</protein>
<feature type="compositionally biased region" description="Polar residues" evidence="1">
    <location>
        <begin position="34"/>
        <end position="47"/>
    </location>
</feature>
<name>A0A2J6PES9_9HELO</name>
<keyword evidence="3" id="KW-1185">Reference proteome</keyword>
<accession>A0A2J6PES9</accession>
<evidence type="ECO:0000313" key="3">
    <source>
        <dbReference type="Proteomes" id="UP000235672"/>
    </source>
</evidence>
<dbReference type="AlphaFoldDB" id="A0A2J6PES9"/>
<dbReference type="Proteomes" id="UP000235672">
    <property type="component" value="Unassembled WGS sequence"/>
</dbReference>
<feature type="compositionally biased region" description="Pro residues" evidence="1">
    <location>
        <begin position="1"/>
        <end position="10"/>
    </location>
</feature>
<feature type="region of interest" description="Disordered" evidence="1">
    <location>
        <begin position="1"/>
        <end position="47"/>
    </location>
</feature>